<evidence type="ECO:0000259" key="1">
    <source>
        <dbReference type="PROSITE" id="PS51186"/>
    </source>
</evidence>
<dbReference type="GO" id="GO:0005737">
    <property type="term" value="C:cytoplasm"/>
    <property type="evidence" value="ECO:0007669"/>
    <property type="project" value="TreeGrafter"/>
</dbReference>
<proteinExistence type="predicted"/>
<evidence type="ECO:0000313" key="2">
    <source>
        <dbReference type="EMBL" id="AWB48441.1"/>
    </source>
</evidence>
<protein>
    <recommendedName>
        <fullName evidence="1">N-acetyltransferase domain-containing protein</fullName>
    </recommendedName>
</protein>
<dbReference type="Pfam" id="PF13302">
    <property type="entry name" value="Acetyltransf_3"/>
    <property type="match status" value="1"/>
</dbReference>
<dbReference type="GO" id="GO:1990189">
    <property type="term" value="F:protein N-terminal-serine acetyltransferase activity"/>
    <property type="evidence" value="ECO:0007669"/>
    <property type="project" value="TreeGrafter"/>
</dbReference>
<dbReference type="PANTHER" id="PTHR43441:SF11">
    <property type="entry name" value="RIBOSOMAL-PROTEIN-SERINE ACETYLTRANSFERASE"/>
    <property type="match status" value="1"/>
</dbReference>
<dbReference type="InterPro" id="IPR051908">
    <property type="entry name" value="Ribosomal_N-acetyltransferase"/>
</dbReference>
<dbReference type="Proteomes" id="UP000244496">
    <property type="component" value="Chromosome"/>
</dbReference>
<dbReference type="GO" id="GO:0008999">
    <property type="term" value="F:protein-N-terminal-alanine acetyltransferase activity"/>
    <property type="evidence" value="ECO:0007669"/>
    <property type="project" value="TreeGrafter"/>
</dbReference>
<accession>A0A2S0UKX1</accession>
<dbReference type="InterPro" id="IPR016181">
    <property type="entry name" value="Acyl_CoA_acyltransferase"/>
</dbReference>
<dbReference type="Gene3D" id="3.40.630.30">
    <property type="match status" value="1"/>
</dbReference>
<dbReference type="InterPro" id="IPR000182">
    <property type="entry name" value="GNAT_dom"/>
</dbReference>
<dbReference type="SUPFAM" id="SSF55729">
    <property type="entry name" value="Acyl-CoA N-acyltransferases (Nat)"/>
    <property type="match status" value="1"/>
</dbReference>
<dbReference type="KEGG" id="geh:HYN69_07865"/>
<dbReference type="EMBL" id="CP028918">
    <property type="protein sequence ID" value="AWB48441.1"/>
    <property type="molecule type" value="Genomic_DNA"/>
</dbReference>
<keyword evidence="3" id="KW-1185">Reference proteome</keyword>
<dbReference type="PROSITE" id="PS51186">
    <property type="entry name" value="GNAT"/>
    <property type="match status" value="1"/>
</dbReference>
<dbReference type="OrthoDB" id="5815030at2"/>
<evidence type="ECO:0000313" key="3">
    <source>
        <dbReference type="Proteomes" id="UP000244496"/>
    </source>
</evidence>
<reference evidence="2 3" key="1">
    <citation type="submission" date="2018-04" db="EMBL/GenBank/DDBJ databases">
        <title>Genome sequencing of Gemmobacter.</title>
        <authorList>
            <person name="Yi H."/>
            <person name="Baek M.-G."/>
        </authorList>
    </citation>
    <scope>NUCLEOTIDE SEQUENCE [LARGE SCALE GENOMIC DNA]</scope>
    <source>
        <strain evidence="2 3">HYN0069</strain>
    </source>
</reference>
<dbReference type="PANTHER" id="PTHR43441">
    <property type="entry name" value="RIBOSOMAL-PROTEIN-SERINE ACETYLTRANSFERASE"/>
    <property type="match status" value="1"/>
</dbReference>
<gene>
    <name evidence="2" type="ORF">HYN69_07865</name>
</gene>
<dbReference type="RefSeq" id="WP_108435260.1">
    <property type="nucleotide sequence ID" value="NZ_CP028918.1"/>
</dbReference>
<feature type="domain" description="N-acetyltransferase" evidence="1">
    <location>
        <begin position="1"/>
        <end position="156"/>
    </location>
</feature>
<name>A0A2S0UKX1_9RHOB</name>
<dbReference type="AlphaFoldDB" id="A0A2S0UKX1"/>
<organism evidence="2 3">
    <name type="scientific">Paragemmobacter aquarius</name>
    <dbReference type="NCBI Taxonomy" id="2169400"/>
    <lineage>
        <taxon>Bacteria</taxon>
        <taxon>Pseudomonadati</taxon>
        <taxon>Pseudomonadota</taxon>
        <taxon>Alphaproteobacteria</taxon>
        <taxon>Rhodobacterales</taxon>
        <taxon>Paracoccaceae</taxon>
        <taxon>Paragemmobacter</taxon>
    </lineage>
</organism>
<sequence length="169" mass="18786">MRLRPATPDDFAFIRSLAQRPDYAPFITDEDEAALARYLPDPATRLLIWEDTAGPAGYALFCEIGDLSGRVELRRLALARAGKGEGSAFVKVLVDHAFTELQAAKLWLDASGENLRAQTIYTRAGFRLEGRLLQHWFRPVLGRTVDVMLYGMLRAEWAAMTLAAPAPHA</sequence>